<evidence type="ECO:0000313" key="2">
    <source>
        <dbReference type="Proteomes" id="UP000708208"/>
    </source>
</evidence>
<protein>
    <submittedName>
        <fullName evidence="1">Uncharacterized protein</fullName>
    </submittedName>
</protein>
<sequence length="160" mass="18824">MQQLLSESKIKDIQGLITSARLSHNYSDIMYSIRCSRTILIEALSFWGPFEKEKSNFNVKVVFTQFEGKFPPERENDEVVIDKFETFAEAKNSEMFVVQCPREVRVEKGKWFRIRFQLNGSDTCVCTSISNNYYLNNCDTEFEFFDSSHQIPEIQFRIVE</sequence>
<dbReference type="AlphaFoldDB" id="A0A8J2JR55"/>
<gene>
    <name evidence="1" type="ORF">AFUS01_LOCUS12435</name>
</gene>
<proteinExistence type="predicted"/>
<accession>A0A8J2JR55</accession>
<dbReference type="Proteomes" id="UP000708208">
    <property type="component" value="Unassembled WGS sequence"/>
</dbReference>
<organism evidence="1 2">
    <name type="scientific">Allacma fusca</name>
    <dbReference type="NCBI Taxonomy" id="39272"/>
    <lineage>
        <taxon>Eukaryota</taxon>
        <taxon>Metazoa</taxon>
        <taxon>Ecdysozoa</taxon>
        <taxon>Arthropoda</taxon>
        <taxon>Hexapoda</taxon>
        <taxon>Collembola</taxon>
        <taxon>Symphypleona</taxon>
        <taxon>Sminthuridae</taxon>
        <taxon>Allacma</taxon>
    </lineage>
</organism>
<name>A0A8J2JR55_9HEXA</name>
<evidence type="ECO:0000313" key="1">
    <source>
        <dbReference type="EMBL" id="CAG7723342.1"/>
    </source>
</evidence>
<dbReference type="EMBL" id="CAJVCH010098129">
    <property type="protein sequence ID" value="CAG7723342.1"/>
    <property type="molecule type" value="Genomic_DNA"/>
</dbReference>
<keyword evidence="2" id="KW-1185">Reference proteome</keyword>
<reference evidence="1" key="1">
    <citation type="submission" date="2021-06" db="EMBL/GenBank/DDBJ databases">
        <authorList>
            <person name="Hodson N. C."/>
            <person name="Mongue J. A."/>
            <person name="Jaron S. K."/>
        </authorList>
    </citation>
    <scope>NUCLEOTIDE SEQUENCE</scope>
</reference>
<comment type="caution">
    <text evidence="1">The sequence shown here is derived from an EMBL/GenBank/DDBJ whole genome shotgun (WGS) entry which is preliminary data.</text>
</comment>